<proteinExistence type="predicted"/>
<dbReference type="EMBL" id="NOWF01000004">
    <property type="protein sequence ID" value="OYD07923.1"/>
    <property type="molecule type" value="Genomic_DNA"/>
</dbReference>
<evidence type="ECO:0000313" key="2">
    <source>
        <dbReference type="Proteomes" id="UP000215459"/>
    </source>
</evidence>
<gene>
    <name evidence="1" type="ORF">CHM34_07310</name>
</gene>
<name>A0A235B6J9_9BACL</name>
<keyword evidence="2" id="KW-1185">Reference proteome</keyword>
<comment type="caution">
    <text evidence="1">The sequence shown here is derived from an EMBL/GenBank/DDBJ whole genome shotgun (WGS) entry which is preliminary data.</text>
</comment>
<dbReference type="RefSeq" id="WP_094263960.1">
    <property type="nucleotide sequence ID" value="NZ_NOWF01000004.1"/>
</dbReference>
<accession>A0A235B6J9</accession>
<sequence>MQVVEYRWPYGHPISFHSFGHVFDDLNTTYASLAGLTGIDLDNTFTGTLTLISRAWDPFFPIQNHHVFSSGMILDHPLYVQICKGDRLACHD</sequence>
<dbReference type="Proteomes" id="UP000215459">
    <property type="component" value="Unassembled WGS sequence"/>
</dbReference>
<protein>
    <submittedName>
        <fullName evidence="1">Uncharacterized protein</fullName>
    </submittedName>
</protein>
<evidence type="ECO:0000313" key="1">
    <source>
        <dbReference type="EMBL" id="OYD07923.1"/>
    </source>
</evidence>
<dbReference type="AlphaFoldDB" id="A0A235B6J9"/>
<organism evidence="1 2">
    <name type="scientific">Paludifilum halophilum</name>
    <dbReference type="NCBI Taxonomy" id="1642702"/>
    <lineage>
        <taxon>Bacteria</taxon>
        <taxon>Bacillati</taxon>
        <taxon>Bacillota</taxon>
        <taxon>Bacilli</taxon>
        <taxon>Bacillales</taxon>
        <taxon>Thermoactinomycetaceae</taxon>
        <taxon>Paludifilum</taxon>
    </lineage>
</organism>
<reference evidence="1 2" key="1">
    <citation type="submission" date="2017-07" db="EMBL/GenBank/DDBJ databases">
        <title>The genome sequence of Paludifilum halophilum highlights mechanisms for microbial adaptation to high salt environemnts.</title>
        <authorList>
            <person name="Belbahri L."/>
        </authorList>
    </citation>
    <scope>NUCLEOTIDE SEQUENCE [LARGE SCALE GENOMIC DNA]</scope>
    <source>
        <strain evidence="1 2">DSM 102817</strain>
    </source>
</reference>